<dbReference type="Proteomes" id="UP000622245">
    <property type="component" value="Unassembled WGS sequence"/>
</dbReference>
<protein>
    <submittedName>
        <fullName evidence="5">Winged helix-turn-helix transcriptional regulator</fullName>
    </submittedName>
</protein>
<keyword evidence="3" id="KW-0804">Transcription</keyword>
<dbReference type="InterPro" id="IPR001845">
    <property type="entry name" value="HTH_ArsR_DNA-bd_dom"/>
</dbReference>
<dbReference type="InterPro" id="IPR011991">
    <property type="entry name" value="ArsR-like_HTH"/>
</dbReference>
<dbReference type="EMBL" id="JAEVHL010000006">
    <property type="protein sequence ID" value="MBM0274445.1"/>
    <property type="molecule type" value="Genomic_DNA"/>
</dbReference>
<dbReference type="InterPro" id="IPR051011">
    <property type="entry name" value="Metal_resp_trans_reg"/>
</dbReference>
<keyword evidence="1" id="KW-0805">Transcription regulation</keyword>
<name>A0ABS1YAM4_9ACTN</name>
<gene>
    <name evidence="5" type="ORF">JM949_02680</name>
</gene>
<sequence>MQPSTDPPVLFFSVPPDRQTAPRLWNGADDGGQALESLLGRTRAGILRTLADSCTTGELADKLSISSAGVSQHTAVLRQAGLITTRRNRQTVLHTLTGLGAAVLLGMAYDCDPPIRPEPLSRLRVPTATN</sequence>
<reference evidence="5 6" key="1">
    <citation type="submission" date="2021-01" db="EMBL/GenBank/DDBJ databases">
        <title>Draft genome sequence of Micromonospora sp. strain STR1s_6.</title>
        <authorList>
            <person name="Karlyshev A."/>
            <person name="Jawad R."/>
        </authorList>
    </citation>
    <scope>NUCLEOTIDE SEQUENCE [LARGE SCALE GENOMIC DNA]</scope>
    <source>
        <strain evidence="5 6">STR1S-6</strain>
    </source>
</reference>
<evidence type="ECO:0000259" key="4">
    <source>
        <dbReference type="SMART" id="SM00418"/>
    </source>
</evidence>
<comment type="caution">
    <text evidence="5">The sequence shown here is derived from an EMBL/GenBank/DDBJ whole genome shotgun (WGS) entry which is preliminary data.</text>
</comment>
<dbReference type="InterPro" id="IPR036388">
    <property type="entry name" value="WH-like_DNA-bd_sf"/>
</dbReference>
<keyword evidence="6" id="KW-1185">Reference proteome</keyword>
<dbReference type="PANTHER" id="PTHR43132:SF8">
    <property type="entry name" value="HTH-TYPE TRANSCRIPTIONAL REGULATOR KMTR"/>
    <property type="match status" value="1"/>
</dbReference>
<dbReference type="Pfam" id="PF12840">
    <property type="entry name" value="HTH_20"/>
    <property type="match status" value="1"/>
</dbReference>
<dbReference type="SUPFAM" id="SSF46785">
    <property type="entry name" value="Winged helix' DNA-binding domain"/>
    <property type="match status" value="1"/>
</dbReference>
<dbReference type="SMART" id="SM00418">
    <property type="entry name" value="HTH_ARSR"/>
    <property type="match status" value="1"/>
</dbReference>
<dbReference type="PRINTS" id="PR00778">
    <property type="entry name" value="HTHARSR"/>
</dbReference>
<dbReference type="Gene3D" id="1.10.10.10">
    <property type="entry name" value="Winged helix-like DNA-binding domain superfamily/Winged helix DNA-binding domain"/>
    <property type="match status" value="1"/>
</dbReference>
<dbReference type="CDD" id="cd00090">
    <property type="entry name" value="HTH_ARSR"/>
    <property type="match status" value="1"/>
</dbReference>
<keyword evidence="2" id="KW-0238">DNA-binding</keyword>
<accession>A0ABS1YAM4</accession>
<evidence type="ECO:0000256" key="3">
    <source>
        <dbReference type="ARBA" id="ARBA00023163"/>
    </source>
</evidence>
<evidence type="ECO:0000313" key="6">
    <source>
        <dbReference type="Proteomes" id="UP000622245"/>
    </source>
</evidence>
<feature type="domain" description="HTH arsR-type" evidence="4">
    <location>
        <begin position="33"/>
        <end position="109"/>
    </location>
</feature>
<evidence type="ECO:0000256" key="2">
    <source>
        <dbReference type="ARBA" id="ARBA00023125"/>
    </source>
</evidence>
<dbReference type="PANTHER" id="PTHR43132">
    <property type="entry name" value="ARSENICAL RESISTANCE OPERON REPRESSOR ARSR-RELATED"/>
    <property type="match status" value="1"/>
</dbReference>
<dbReference type="InterPro" id="IPR036390">
    <property type="entry name" value="WH_DNA-bd_sf"/>
</dbReference>
<evidence type="ECO:0000313" key="5">
    <source>
        <dbReference type="EMBL" id="MBM0274445.1"/>
    </source>
</evidence>
<proteinExistence type="predicted"/>
<evidence type="ECO:0000256" key="1">
    <source>
        <dbReference type="ARBA" id="ARBA00023015"/>
    </source>
</evidence>
<organism evidence="5 6">
    <name type="scientific">Micromonospora tarensis</name>
    <dbReference type="NCBI Taxonomy" id="2806100"/>
    <lineage>
        <taxon>Bacteria</taxon>
        <taxon>Bacillati</taxon>
        <taxon>Actinomycetota</taxon>
        <taxon>Actinomycetes</taxon>
        <taxon>Micromonosporales</taxon>
        <taxon>Micromonosporaceae</taxon>
        <taxon>Micromonospora</taxon>
    </lineage>
</organism>